<dbReference type="InterPro" id="IPR054450">
    <property type="entry name" value="TIL-like_dom"/>
</dbReference>
<dbReference type="Pfam" id="PF22897">
    <property type="entry name" value="TIL_2"/>
    <property type="match status" value="3"/>
</dbReference>
<proteinExistence type="predicted"/>
<keyword evidence="5" id="KW-1185">Reference proteome</keyword>
<protein>
    <submittedName>
        <fullName evidence="6">Apple domain-containing protein</fullName>
    </submittedName>
</protein>
<feature type="domain" description="TIL-like" evidence="2">
    <location>
        <begin position="37"/>
        <end position="86"/>
    </location>
</feature>
<sequence>MQTFRDHISTIDSNYLRANVTFDNATYDLKFACSLLLGYKCGINMIFKEFQPSSLSGSFTSINETCWKRCECENDKYVRRGEECVKTQQVPLKADKSAVQRGISLPSGIVDCRYSECNYGGKIVDYGCHRTNEKCGTNMEYRTVSKTLFMDNIVARYKCMQKCVCVGNNYFLKNGQCFNYETLLSHGNLNETKYSNSENEENNQELNRAEGNHSARQKEAQTTVSIGDRAPATSESNLLRGSDDFNDVSTTYNLKFICSILLGYKCGINMIFKEIQPSSLSENSTSNNEICWIRCECESEKYTKIGNECVEIQQQTTVKIVETIRSEQENPVVKNHELCKGSPCVLNKIFTESCNSENKSCGKNMKRVIIYRYPSLWEPYIDGCKMQCKCSEGFQEKEKEGTCILVSS</sequence>
<evidence type="ECO:0000313" key="4">
    <source>
        <dbReference type="Proteomes" id="UP000038040"/>
    </source>
</evidence>
<feature type="domain" description="TIL-like" evidence="2">
    <location>
        <begin position="132"/>
        <end position="178"/>
    </location>
</feature>
<organism evidence="4 6">
    <name type="scientific">Dracunculus medinensis</name>
    <name type="common">Guinea worm</name>
    <dbReference type="NCBI Taxonomy" id="318479"/>
    <lineage>
        <taxon>Eukaryota</taxon>
        <taxon>Metazoa</taxon>
        <taxon>Ecdysozoa</taxon>
        <taxon>Nematoda</taxon>
        <taxon>Chromadorea</taxon>
        <taxon>Rhabditida</taxon>
        <taxon>Spirurina</taxon>
        <taxon>Dracunculoidea</taxon>
        <taxon>Dracunculidae</taxon>
        <taxon>Dracunculus</taxon>
    </lineage>
</organism>
<dbReference type="EMBL" id="UYYG01001160">
    <property type="protein sequence ID" value="VDN57510.1"/>
    <property type="molecule type" value="Genomic_DNA"/>
</dbReference>
<feature type="region of interest" description="Disordered" evidence="1">
    <location>
        <begin position="191"/>
        <end position="240"/>
    </location>
</feature>
<gene>
    <name evidence="3" type="ORF">DME_LOCUS7483</name>
</gene>
<evidence type="ECO:0000256" key="1">
    <source>
        <dbReference type="SAM" id="MobiDB-lite"/>
    </source>
</evidence>
<name>A0A0N4U8F6_DRAME</name>
<evidence type="ECO:0000259" key="2">
    <source>
        <dbReference type="Pfam" id="PF22897"/>
    </source>
</evidence>
<reference evidence="3 5" key="2">
    <citation type="submission" date="2018-11" db="EMBL/GenBank/DDBJ databases">
        <authorList>
            <consortium name="Pathogen Informatics"/>
        </authorList>
    </citation>
    <scope>NUCLEOTIDE SEQUENCE [LARGE SCALE GENOMIC DNA]</scope>
</reference>
<dbReference type="AlphaFoldDB" id="A0A0N4U8F6"/>
<dbReference type="Proteomes" id="UP000274756">
    <property type="component" value="Unassembled WGS sequence"/>
</dbReference>
<evidence type="ECO:0000313" key="5">
    <source>
        <dbReference type="Proteomes" id="UP000274756"/>
    </source>
</evidence>
<evidence type="ECO:0000313" key="3">
    <source>
        <dbReference type="EMBL" id="VDN57510.1"/>
    </source>
</evidence>
<accession>A0A0N4U8F6</accession>
<feature type="compositionally biased region" description="Basic and acidic residues" evidence="1">
    <location>
        <begin position="207"/>
        <end position="219"/>
    </location>
</feature>
<dbReference type="WBParaSite" id="DME_0000332401-mRNA-1">
    <property type="protein sequence ID" value="DME_0000332401-mRNA-1"/>
    <property type="gene ID" value="DME_0000332401"/>
</dbReference>
<dbReference type="Proteomes" id="UP000038040">
    <property type="component" value="Unplaced"/>
</dbReference>
<evidence type="ECO:0000313" key="6">
    <source>
        <dbReference type="WBParaSite" id="DME_0000332401-mRNA-1"/>
    </source>
</evidence>
<feature type="domain" description="TIL-like" evidence="2">
    <location>
        <begin position="262"/>
        <end position="310"/>
    </location>
</feature>
<reference evidence="6" key="1">
    <citation type="submission" date="2017-02" db="UniProtKB">
        <authorList>
            <consortium name="WormBaseParasite"/>
        </authorList>
    </citation>
    <scope>IDENTIFICATION</scope>
</reference>